<comment type="catalytic activity">
    <reaction evidence="12">
        <text>Ca(2+)(in) = Ca(2+)(out)</text>
        <dbReference type="Rhea" id="RHEA:29671"/>
        <dbReference type="ChEBI" id="CHEBI:29108"/>
    </reaction>
</comment>
<keyword evidence="6 15" id="KW-1133">Transmembrane helix</keyword>
<name>A0A8C9QYB6_SCLFO</name>
<feature type="repeat" description="ANK" evidence="13">
    <location>
        <begin position="259"/>
        <end position="291"/>
    </location>
</feature>
<dbReference type="SMART" id="SM00248">
    <property type="entry name" value="ANK"/>
    <property type="match status" value="15"/>
</dbReference>
<feature type="repeat" description="ANK" evidence="13">
    <location>
        <begin position="502"/>
        <end position="527"/>
    </location>
</feature>
<feature type="repeat" description="ANK" evidence="13">
    <location>
        <begin position="122"/>
        <end position="154"/>
    </location>
</feature>
<dbReference type="SUPFAM" id="SSF48403">
    <property type="entry name" value="Ankyrin repeat"/>
    <property type="match status" value="2"/>
</dbReference>
<dbReference type="PANTHER" id="PTHR47143:SF1">
    <property type="entry name" value="ION_TRANS DOMAIN-CONTAINING PROTEIN"/>
    <property type="match status" value="1"/>
</dbReference>
<keyword evidence="2" id="KW-0813">Transport</keyword>
<feature type="transmembrane region" description="Helical" evidence="15">
    <location>
        <begin position="888"/>
        <end position="910"/>
    </location>
</feature>
<evidence type="ECO:0000256" key="7">
    <source>
        <dbReference type="ARBA" id="ARBA00023043"/>
    </source>
</evidence>
<feature type="repeat" description="ANK" evidence="13">
    <location>
        <begin position="292"/>
        <end position="314"/>
    </location>
</feature>
<feature type="repeat" description="ANK" evidence="13">
    <location>
        <begin position="568"/>
        <end position="600"/>
    </location>
</feature>
<dbReference type="Gene3D" id="1.10.287.70">
    <property type="match status" value="1"/>
</dbReference>
<evidence type="ECO:0000256" key="11">
    <source>
        <dbReference type="ARBA" id="ARBA00023303"/>
    </source>
</evidence>
<evidence type="ECO:0000256" key="10">
    <source>
        <dbReference type="ARBA" id="ARBA00023180"/>
    </source>
</evidence>
<keyword evidence="18" id="KW-1185">Reference proteome</keyword>
<keyword evidence="11" id="KW-0407">Ion channel</keyword>
<keyword evidence="9 15" id="KW-0472">Membrane</keyword>
<evidence type="ECO:0000256" key="13">
    <source>
        <dbReference type="PROSITE-ProRule" id="PRU00023"/>
    </source>
</evidence>
<evidence type="ECO:0000256" key="14">
    <source>
        <dbReference type="SAM" id="MobiDB-lite"/>
    </source>
</evidence>
<dbReference type="GO" id="GO:0005216">
    <property type="term" value="F:monoatomic ion channel activity"/>
    <property type="evidence" value="ECO:0007669"/>
    <property type="project" value="InterPro"/>
</dbReference>
<dbReference type="PRINTS" id="PR01415">
    <property type="entry name" value="ANKYRIN"/>
</dbReference>
<keyword evidence="4 15" id="KW-0812">Transmembrane</keyword>
<evidence type="ECO:0000256" key="9">
    <source>
        <dbReference type="ARBA" id="ARBA00023136"/>
    </source>
</evidence>
<evidence type="ECO:0000256" key="2">
    <source>
        <dbReference type="ARBA" id="ARBA00022448"/>
    </source>
</evidence>
<feature type="transmembrane region" description="Helical" evidence="15">
    <location>
        <begin position="848"/>
        <end position="868"/>
    </location>
</feature>
<dbReference type="InterPro" id="IPR052076">
    <property type="entry name" value="TRP_cation_channel"/>
</dbReference>
<dbReference type="Gene3D" id="1.25.40.20">
    <property type="entry name" value="Ankyrin repeat-containing domain"/>
    <property type="match status" value="5"/>
</dbReference>
<evidence type="ECO:0000259" key="16">
    <source>
        <dbReference type="Pfam" id="PF00520"/>
    </source>
</evidence>
<sequence length="1132" mass="127676">MSIQLEIPTKAVLTASPASPQQTGTLRDPMPSTADLKRSYSYQYVKDDDDQDQTYNTVFEWALQENMAALERLSRTNPEQLRQRDVGGASPMHYATAGRSFRAMELIVKVVGLEELNAKDEQGDTPLHWAVERNQAETCEALLRMGADPNLLNAALLSPLHLAVNLRHNVLLSERKTDANLEGHLGNTAVMLACSIDNCEALSILFKHDAVMCRQNKLGHFAVHAAAFAGSKRAMEAILKRGDEKGHVVEEHINYLDKSFCSPLHLAVRGGNIDVIKLCISKGAKIDQQQCDKSTPLHLACTQGALEVVKVMLSAYDRAEDIINITDGALQTPLHRATIFDHVKLAEFLVLKGAHIDCTDCKGYSPLLLATSCGSWKTVTLLLSHCASLKITDNSGCNFLHLAVLQPKGLKNLSEEILQMEGVKALLSEEDHDGCTPLHYACRLGILDSVKNILGLNVSLGQKSKEKKSALHFAAEFGRINTCQRLLENMTDTKLLNEGDEKGLTPLHLASRGGHIKVVELLLRKGALFHSDYKGWTCLHHAAAEGYTHTMTILLNSNLKLLDKTDEEGSTALHMAAREGHTAAVRLLLKKGAKITLNKNDASFLHEAVYHGRKEATNAIIESNRCEEALTIFKRDSSRNCPVISMIEMLPESCKCLLDKCVKESEDDVNSCNYSVQYNFQWLQAPIQFVSQSEKEKNKKVQPLWALNTMVRYNRIELLTHPVCKKYLEMKWNAYGIKAHMLNLAIYCLGLLPLSFLIVTMRPKVNMTTNGTSINKVFTSLDKQSYSQTACIFLVLAMSVYNVGKEVMQIVQQRASYFRDLSNVLDWYAAVSSLLFVIPMLFNVEGVMYWQAGAWAILASWVNFLLYFQRFEHFGIYIVMFQEIFHTFISIIILFFFLLLAFAMGFYALMDGQKHFDRPDLSVMQTFVMMVGEINYQENFLRPYLNDSLPFPHEAYALFVWFVLMMPILLMNLLIGLAVGDIAEIQRNAALKRIAMQIELHTSLEEKMPRWYLRHVDQDSVTEFPNRNCQSKGKGFWSWGDQNAVRTRLSSPNPQLSPLEQEISKQKCRLKEMSQVLEKQHSLLKLIIQKMEISTEAEEPDGPQKFRENPVKQVVPKCSKWAPLLRAVTRRK</sequence>
<keyword evidence="7 13" id="KW-0040">ANK repeat</keyword>
<evidence type="ECO:0000256" key="12">
    <source>
        <dbReference type="ARBA" id="ARBA00036634"/>
    </source>
</evidence>
<accession>A0A8C9QYB6</accession>
<feature type="domain" description="Ion transport" evidence="16">
    <location>
        <begin position="800"/>
        <end position="989"/>
    </location>
</feature>
<feature type="transmembrane region" description="Helical" evidence="15">
    <location>
        <begin position="824"/>
        <end position="842"/>
    </location>
</feature>
<evidence type="ECO:0000256" key="1">
    <source>
        <dbReference type="ARBA" id="ARBA00004141"/>
    </source>
</evidence>
<feature type="transmembrane region" description="Helical" evidence="15">
    <location>
        <begin position="741"/>
        <end position="761"/>
    </location>
</feature>
<evidence type="ECO:0000313" key="17">
    <source>
        <dbReference type="Ensembl" id="ENSSFOP00015000616.2"/>
    </source>
</evidence>
<feature type="transmembrane region" description="Helical" evidence="15">
    <location>
        <begin position="955"/>
        <end position="979"/>
    </location>
</feature>
<proteinExistence type="predicted"/>
<evidence type="ECO:0000256" key="15">
    <source>
        <dbReference type="SAM" id="Phobius"/>
    </source>
</evidence>
<keyword evidence="3" id="KW-0716">Sensory transduction</keyword>
<feature type="repeat" description="ANK" evidence="13">
    <location>
        <begin position="466"/>
        <end position="498"/>
    </location>
</feature>
<dbReference type="OrthoDB" id="1661883at2759"/>
<dbReference type="Proteomes" id="UP000694397">
    <property type="component" value="Chromosome 7"/>
</dbReference>
<keyword evidence="10" id="KW-0325">Glycoprotein</keyword>
<evidence type="ECO:0000256" key="3">
    <source>
        <dbReference type="ARBA" id="ARBA00022606"/>
    </source>
</evidence>
<dbReference type="Ensembl" id="ENSSFOT00015000644.2">
    <property type="protein sequence ID" value="ENSSFOP00015000616.2"/>
    <property type="gene ID" value="ENSSFOG00015000259.2"/>
</dbReference>
<keyword evidence="8" id="KW-0406">Ion transport</keyword>
<dbReference type="Pfam" id="PF00023">
    <property type="entry name" value="Ank"/>
    <property type="match status" value="1"/>
</dbReference>
<evidence type="ECO:0000256" key="4">
    <source>
        <dbReference type="ARBA" id="ARBA00022692"/>
    </source>
</evidence>
<dbReference type="PROSITE" id="PS50297">
    <property type="entry name" value="ANK_REP_REGION"/>
    <property type="match status" value="6"/>
</dbReference>
<keyword evidence="5" id="KW-0677">Repeat</keyword>
<feature type="repeat" description="ANK" evidence="13">
    <location>
        <begin position="433"/>
        <end position="465"/>
    </location>
</feature>
<dbReference type="PROSITE" id="PS50088">
    <property type="entry name" value="ANK_REPEAT"/>
    <property type="match status" value="9"/>
</dbReference>
<dbReference type="InterPro" id="IPR036770">
    <property type="entry name" value="Ankyrin_rpt-contain_sf"/>
</dbReference>
<protein>
    <submittedName>
        <fullName evidence="17">Transient receptor potential cation channel subfamily A member 1</fullName>
    </submittedName>
</protein>
<organism evidence="17 18">
    <name type="scientific">Scleropages formosus</name>
    <name type="common">Asian bonytongue</name>
    <name type="synonym">Osteoglossum formosum</name>
    <dbReference type="NCBI Taxonomy" id="113540"/>
    <lineage>
        <taxon>Eukaryota</taxon>
        <taxon>Metazoa</taxon>
        <taxon>Chordata</taxon>
        <taxon>Craniata</taxon>
        <taxon>Vertebrata</taxon>
        <taxon>Euteleostomi</taxon>
        <taxon>Actinopterygii</taxon>
        <taxon>Neopterygii</taxon>
        <taxon>Teleostei</taxon>
        <taxon>Osteoglossocephala</taxon>
        <taxon>Osteoglossomorpha</taxon>
        <taxon>Osteoglossiformes</taxon>
        <taxon>Osteoglossidae</taxon>
        <taxon>Scleropages</taxon>
    </lineage>
</organism>
<gene>
    <name evidence="17" type="primary">TRPA1</name>
</gene>
<feature type="compositionally biased region" description="Polar residues" evidence="14">
    <location>
        <begin position="16"/>
        <end position="25"/>
    </location>
</feature>
<feature type="repeat" description="ANK" evidence="13">
    <location>
        <begin position="329"/>
        <end position="361"/>
    </location>
</feature>
<dbReference type="PANTHER" id="PTHR47143">
    <property type="entry name" value="TRANSIENT RECEPTOR POTENTIAL CATION CHANNEL PROTEIN PAINLESS"/>
    <property type="match status" value="1"/>
</dbReference>
<evidence type="ECO:0000313" key="18">
    <source>
        <dbReference type="Proteomes" id="UP000694397"/>
    </source>
</evidence>
<dbReference type="InterPro" id="IPR005821">
    <property type="entry name" value="Ion_trans_dom"/>
</dbReference>
<comment type="subcellular location">
    <subcellularLocation>
        <location evidence="1">Membrane</location>
        <topology evidence="1">Multi-pass membrane protein</topology>
    </subcellularLocation>
</comment>
<dbReference type="Pfam" id="PF12796">
    <property type="entry name" value="Ank_2"/>
    <property type="match status" value="4"/>
</dbReference>
<dbReference type="AlphaFoldDB" id="A0A8C9QYB6"/>
<reference evidence="17" key="2">
    <citation type="submission" date="2025-08" db="UniProtKB">
        <authorList>
            <consortium name="Ensembl"/>
        </authorList>
    </citation>
    <scope>IDENTIFICATION</scope>
</reference>
<evidence type="ECO:0000256" key="8">
    <source>
        <dbReference type="ARBA" id="ARBA00023065"/>
    </source>
</evidence>
<dbReference type="GeneTree" id="ENSGT00940000156118"/>
<evidence type="ECO:0000256" key="6">
    <source>
        <dbReference type="ARBA" id="ARBA00022989"/>
    </source>
</evidence>
<dbReference type="GO" id="GO:1902495">
    <property type="term" value="C:transmembrane transporter complex"/>
    <property type="evidence" value="ECO:0007669"/>
    <property type="project" value="TreeGrafter"/>
</dbReference>
<dbReference type="Pfam" id="PF00520">
    <property type="entry name" value="Ion_trans"/>
    <property type="match status" value="1"/>
</dbReference>
<evidence type="ECO:0000256" key="5">
    <source>
        <dbReference type="ARBA" id="ARBA00022737"/>
    </source>
</evidence>
<reference evidence="17" key="3">
    <citation type="submission" date="2025-09" db="UniProtKB">
        <authorList>
            <consortium name="Ensembl"/>
        </authorList>
    </citation>
    <scope>IDENTIFICATION</scope>
</reference>
<feature type="region of interest" description="Disordered" evidence="14">
    <location>
        <begin position="14"/>
        <end position="34"/>
    </location>
</feature>
<dbReference type="InterPro" id="IPR002110">
    <property type="entry name" value="Ankyrin_rpt"/>
</dbReference>
<reference evidence="17 18" key="1">
    <citation type="submission" date="2019-04" db="EMBL/GenBank/DDBJ databases">
        <authorList>
            <consortium name="Wellcome Sanger Institute Data Sharing"/>
        </authorList>
    </citation>
    <scope>NUCLEOTIDE SEQUENCE [LARGE SCALE GENOMIC DNA]</scope>
</reference>
<feature type="repeat" description="ANK" evidence="13">
    <location>
        <begin position="362"/>
        <end position="394"/>
    </location>
</feature>